<comment type="caution">
    <text evidence="1">The sequence shown here is derived from an EMBL/GenBank/DDBJ whole genome shotgun (WGS) entry which is preliminary data.</text>
</comment>
<name>W1IQH8_9GAMM</name>
<dbReference type="AlphaFoldDB" id="W1IQH8"/>
<sequence>MIDEAHLKRKKILAEIARLTSETDCKVVGLSGTPFSPFLGHYYQKLIKPTTIKELIERGDLSRYEFYAPTKPDLTGVKLTQSVEYGSDYKDDEIAEIMCGRIWSVMWSVAGSNWAKISQPFVSV</sequence>
<accession>W1IQH8</accession>
<proteinExistence type="predicted"/>
<protein>
    <submittedName>
        <fullName evidence="1">Uncharacterized protein</fullName>
    </submittedName>
</protein>
<organism evidence="1 2">
    <name type="scientific">Xenorhabdus cabanillasii JM26</name>
    <dbReference type="NCBI Taxonomy" id="1427517"/>
    <lineage>
        <taxon>Bacteria</taxon>
        <taxon>Pseudomonadati</taxon>
        <taxon>Pseudomonadota</taxon>
        <taxon>Gammaproteobacteria</taxon>
        <taxon>Enterobacterales</taxon>
        <taxon>Morganellaceae</taxon>
        <taxon>Xenorhabdus</taxon>
    </lineage>
</organism>
<gene>
    <name evidence="1" type="ORF">XCR1_1350005</name>
</gene>
<dbReference type="Proteomes" id="UP000019197">
    <property type="component" value="Unassembled WGS sequence"/>
</dbReference>
<dbReference type="EMBL" id="CBXE010000041">
    <property type="protein sequence ID" value="CDL80088.1"/>
    <property type="molecule type" value="Genomic_DNA"/>
</dbReference>
<reference evidence="1 2" key="1">
    <citation type="submission" date="2013-11" db="EMBL/GenBank/DDBJ databases">
        <title>Draft genome sequence and annotation of the entomopathogenic bacterium, Xenorhabdus cabanillasi strain JM26.</title>
        <authorList>
            <person name="Gualtieri M."/>
            <person name="Ogier J.C."/>
            <person name="Pages S."/>
            <person name="Givaudan A."/>
            <person name="Gaudriault S."/>
        </authorList>
    </citation>
    <scope>NUCLEOTIDE SEQUENCE [LARGE SCALE GENOMIC DNA]</scope>
    <source>
        <strain evidence="1 2">JM26</strain>
    </source>
</reference>
<evidence type="ECO:0000313" key="1">
    <source>
        <dbReference type="EMBL" id="CDL80088.1"/>
    </source>
</evidence>
<evidence type="ECO:0000313" key="2">
    <source>
        <dbReference type="Proteomes" id="UP000019197"/>
    </source>
</evidence>